<dbReference type="Gene3D" id="1.10.287.470">
    <property type="entry name" value="Helix hairpin bin"/>
    <property type="match status" value="1"/>
</dbReference>
<dbReference type="GO" id="GO:0015562">
    <property type="term" value="F:efflux transmembrane transporter activity"/>
    <property type="evidence" value="ECO:0007669"/>
    <property type="project" value="TreeGrafter"/>
</dbReference>
<dbReference type="GO" id="GO:1990281">
    <property type="term" value="C:efflux pump complex"/>
    <property type="evidence" value="ECO:0007669"/>
    <property type="project" value="TreeGrafter"/>
</dbReference>
<dbReference type="SUPFAM" id="SSF111369">
    <property type="entry name" value="HlyD-like secretion proteins"/>
    <property type="match status" value="1"/>
</dbReference>
<dbReference type="InterPro" id="IPR058627">
    <property type="entry name" value="MdtA-like_C"/>
</dbReference>
<feature type="domain" description="Multidrug resistance protein MdtA-like C-terminal permuted SH3" evidence="2">
    <location>
        <begin position="287"/>
        <end position="344"/>
    </location>
</feature>
<dbReference type="EMBL" id="CP041345">
    <property type="protein sequence ID" value="QKG79191.1"/>
    <property type="molecule type" value="Genomic_DNA"/>
</dbReference>
<gene>
    <name evidence="3" type="ORF">FHG85_02570</name>
</gene>
<comment type="similarity">
    <text evidence="1">Belongs to the membrane fusion protein (MFP) (TC 8.A.1) family.</text>
</comment>
<evidence type="ECO:0000259" key="2">
    <source>
        <dbReference type="Pfam" id="PF25967"/>
    </source>
</evidence>
<dbReference type="Gene3D" id="2.40.50.100">
    <property type="match status" value="1"/>
</dbReference>
<dbReference type="PROSITE" id="PS51257">
    <property type="entry name" value="PROKAR_LIPOPROTEIN"/>
    <property type="match status" value="1"/>
</dbReference>
<dbReference type="RefSeq" id="WP_173072714.1">
    <property type="nucleotide sequence ID" value="NZ_CP041345.1"/>
</dbReference>
<organism evidence="3 4">
    <name type="scientific">Tenuifilum thalassicum</name>
    <dbReference type="NCBI Taxonomy" id="2590900"/>
    <lineage>
        <taxon>Bacteria</taxon>
        <taxon>Pseudomonadati</taxon>
        <taxon>Bacteroidota</taxon>
        <taxon>Bacteroidia</taxon>
        <taxon>Bacteroidales</taxon>
        <taxon>Tenuifilaceae</taxon>
        <taxon>Tenuifilum</taxon>
    </lineage>
</organism>
<dbReference type="PANTHER" id="PTHR30469">
    <property type="entry name" value="MULTIDRUG RESISTANCE PROTEIN MDTA"/>
    <property type="match status" value="1"/>
</dbReference>
<dbReference type="KEGG" id="ttz:FHG85_02570"/>
<dbReference type="InterPro" id="IPR006143">
    <property type="entry name" value="RND_pump_MFP"/>
</dbReference>
<keyword evidence="4" id="KW-1185">Reference proteome</keyword>
<dbReference type="Pfam" id="PF25967">
    <property type="entry name" value="RND-MFP_C"/>
    <property type="match status" value="1"/>
</dbReference>
<name>A0A7D3XTW2_9BACT</name>
<protein>
    <submittedName>
        <fullName evidence="3">Efflux RND transporter periplasmic adaptor subunit</fullName>
    </submittedName>
</protein>
<evidence type="ECO:0000313" key="3">
    <source>
        <dbReference type="EMBL" id="QKG79191.1"/>
    </source>
</evidence>
<proteinExistence type="inferred from homology"/>
<dbReference type="PANTHER" id="PTHR30469:SF38">
    <property type="entry name" value="HLYD FAMILY SECRETION PROTEIN"/>
    <property type="match status" value="1"/>
</dbReference>
<sequence length="360" mass="39783">MKKTIVKAISYFFCIYTITFSFQSCRTPINSENNKTEGGGAKAIPVYVTTAKAEVKTFYNELWCNGKVEAGQAATLNFEQPGIVKEVLIRNGQEVKRGDILVRLDDSQQRLALQKAEGMLERAKVEMADILLGYNSSGDTANISPQVKQTACIRSGLYDARLELKEAQLHLSKTIIKSPINGRIVDFEVQPNNPTSIYNKVCRIIDESSLRVRFGIMETELEWAQVGTEVQVSPLSSSGIKVIGHIAEVNRIVDKTGMVSVVASLPKTQHLIPGMNVKLCIRKAIPNALVIPIEALTQRQNRDVVFVMSDSLAIWKYVEVGPRNITEVVITDGLKPGEKVIVKGNATIGHEAWVKELISE</sequence>
<evidence type="ECO:0000313" key="4">
    <source>
        <dbReference type="Proteomes" id="UP000500961"/>
    </source>
</evidence>
<dbReference type="AlphaFoldDB" id="A0A7D3XTW2"/>
<dbReference type="Gene3D" id="2.40.420.20">
    <property type="match status" value="1"/>
</dbReference>
<reference evidence="3 4" key="1">
    <citation type="submission" date="2019-07" db="EMBL/GenBank/DDBJ databases">
        <title>Thalassofilum flectens gen. nov., sp. nov., a novel moderate thermophilic anaerobe from a shallow sea hot spring in Kunashir Island (Russia), representing a new family in the order Bacteroidales, and proposal of Thalassofilacea fam. nov.</title>
        <authorList>
            <person name="Kochetkova T.V."/>
            <person name="Podosokorskaya O.A."/>
            <person name="Novikov A."/>
            <person name="Elcheninov A.G."/>
            <person name="Toshchakov S.V."/>
            <person name="Kublanov I.V."/>
        </authorList>
    </citation>
    <scope>NUCLEOTIDE SEQUENCE [LARGE SCALE GENOMIC DNA]</scope>
    <source>
        <strain evidence="3 4">38-H</strain>
    </source>
</reference>
<dbReference type="Gene3D" id="2.40.30.170">
    <property type="match status" value="1"/>
</dbReference>
<dbReference type="Proteomes" id="UP000500961">
    <property type="component" value="Chromosome"/>
</dbReference>
<accession>A0A7D3XTW2</accession>
<dbReference type="NCBIfam" id="TIGR01730">
    <property type="entry name" value="RND_mfp"/>
    <property type="match status" value="1"/>
</dbReference>
<evidence type="ECO:0000256" key="1">
    <source>
        <dbReference type="ARBA" id="ARBA00009477"/>
    </source>
</evidence>